<protein>
    <submittedName>
        <fullName evidence="8">Uncharacterized protein</fullName>
    </submittedName>
</protein>
<evidence type="ECO:0000256" key="2">
    <source>
        <dbReference type="ARBA" id="ARBA00007430"/>
    </source>
</evidence>
<feature type="transmembrane region" description="Helical" evidence="7">
    <location>
        <begin position="421"/>
        <end position="444"/>
    </location>
</feature>
<comment type="subcellular location">
    <subcellularLocation>
        <location evidence="1">Cell membrane</location>
        <topology evidence="1">Multi-pass membrane protein</topology>
    </subcellularLocation>
</comment>
<feature type="transmembrane region" description="Helical" evidence="7">
    <location>
        <begin position="362"/>
        <end position="381"/>
    </location>
</feature>
<feature type="transmembrane region" description="Helical" evidence="7">
    <location>
        <begin position="387"/>
        <end position="409"/>
    </location>
</feature>
<name>A0A177E4W5_9BACT</name>
<evidence type="ECO:0000313" key="9">
    <source>
        <dbReference type="Proteomes" id="UP000076964"/>
    </source>
</evidence>
<feature type="transmembrane region" description="Helical" evidence="7">
    <location>
        <begin position="450"/>
        <end position="471"/>
    </location>
</feature>
<evidence type="ECO:0000313" key="8">
    <source>
        <dbReference type="EMBL" id="OAG27007.1"/>
    </source>
</evidence>
<evidence type="ECO:0000256" key="4">
    <source>
        <dbReference type="ARBA" id="ARBA00022692"/>
    </source>
</evidence>
<feature type="transmembrane region" description="Helical" evidence="7">
    <location>
        <begin position="295"/>
        <end position="320"/>
    </location>
</feature>
<comment type="similarity">
    <text evidence="2">Belongs to the polysaccharide synthase family.</text>
</comment>
<keyword evidence="4 7" id="KW-0812">Transmembrane</keyword>
<reference evidence="8 9" key="1">
    <citation type="submission" date="2016-02" db="EMBL/GenBank/DDBJ databases">
        <title>Draft genome sequence of Thermodesulfatator sp. S606.</title>
        <authorList>
            <person name="Lai Q."/>
            <person name="Cao J."/>
            <person name="Dupont S."/>
            <person name="Shao Z."/>
            <person name="Jebbar M."/>
            <person name="Alain K."/>
        </authorList>
    </citation>
    <scope>NUCLEOTIDE SEQUENCE [LARGE SCALE GENOMIC DNA]</scope>
    <source>
        <strain evidence="8 9">S606</strain>
    </source>
</reference>
<dbReference type="InterPro" id="IPR050833">
    <property type="entry name" value="Poly_Biosynth_Transport"/>
</dbReference>
<keyword evidence="6 7" id="KW-0472">Membrane</keyword>
<evidence type="ECO:0000256" key="5">
    <source>
        <dbReference type="ARBA" id="ARBA00022989"/>
    </source>
</evidence>
<keyword evidence="5 7" id="KW-1133">Transmembrane helix</keyword>
<dbReference type="GO" id="GO:0005886">
    <property type="term" value="C:plasma membrane"/>
    <property type="evidence" value="ECO:0007669"/>
    <property type="project" value="UniProtKB-SubCell"/>
</dbReference>
<evidence type="ECO:0000256" key="7">
    <source>
        <dbReference type="SAM" id="Phobius"/>
    </source>
</evidence>
<sequence length="498" mass="56448">MAEESLGVKAGRAAIWQVAGGGWQTLVRLGASVYLARALKPSDFGLFGMALLYQQLIVTALSMGFGTGLIVKKDITQEDLSTSFWLSCITRTIIFLAVFLTAPLAAMFWKEPRVEPIIRVIAFTLLLQIIGMIPQTLATKNLEFKKLNIIRAVAIVLESGTAIILVALTNLTYWALVIGMMLNAAFYNFVLWFSTGCWRPKFIFHREAFKYLFRFGVYTWLFGITNYLKQNVDYFIVGRLLGTYKLGLYEFAYRLPHLVIERVASPVGGVVFPALSKVQSDSEKIFNGYLKAVKFVALVTFPMLFGLIAIADILVPVIWGSQWLPIIIPLQILSLCAVLRCLFQYMGAIFYCKNRPDLPFKISFITLFIAIIFISFMGYFYGLIGVAIGMLLSVFPSFVVQFCAFRFMLKVNPLRFYKGLLPVLFSSLWCAFSAYLIKEILLYFHLDMKFILIFSVIFGALIYVVSLFVFFPSLVKEVFENVELILGRKINFKLCKIL</sequence>
<feature type="transmembrane region" description="Helical" evidence="7">
    <location>
        <begin position="51"/>
        <end position="71"/>
    </location>
</feature>
<feature type="transmembrane region" description="Helical" evidence="7">
    <location>
        <begin position="117"/>
        <end position="137"/>
    </location>
</feature>
<organism evidence="8 9">
    <name type="scientific">Thermodesulfatator autotrophicus</name>
    <dbReference type="NCBI Taxonomy" id="1795632"/>
    <lineage>
        <taxon>Bacteria</taxon>
        <taxon>Pseudomonadati</taxon>
        <taxon>Thermodesulfobacteriota</taxon>
        <taxon>Thermodesulfobacteria</taxon>
        <taxon>Thermodesulfobacteriales</taxon>
        <taxon>Thermodesulfatatoraceae</taxon>
        <taxon>Thermodesulfatator</taxon>
    </lineage>
</organism>
<dbReference type="PANTHER" id="PTHR30250">
    <property type="entry name" value="PST FAMILY PREDICTED COLANIC ACID TRANSPORTER"/>
    <property type="match status" value="1"/>
</dbReference>
<evidence type="ECO:0000256" key="3">
    <source>
        <dbReference type="ARBA" id="ARBA00022475"/>
    </source>
</evidence>
<gene>
    <name evidence="8" type="ORF">TH606_09270</name>
</gene>
<comment type="caution">
    <text evidence="8">The sequence shown here is derived from an EMBL/GenBank/DDBJ whole genome shotgun (WGS) entry which is preliminary data.</text>
</comment>
<dbReference type="EMBL" id="LSFI01000045">
    <property type="protein sequence ID" value="OAG27007.1"/>
    <property type="molecule type" value="Genomic_DNA"/>
</dbReference>
<dbReference type="OrthoDB" id="9770347at2"/>
<feature type="transmembrane region" description="Helical" evidence="7">
    <location>
        <begin position="149"/>
        <end position="168"/>
    </location>
</feature>
<feature type="transmembrane region" description="Helical" evidence="7">
    <location>
        <begin position="83"/>
        <end position="105"/>
    </location>
</feature>
<dbReference type="CDD" id="cd13127">
    <property type="entry name" value="MATE_tuaB_like"/>
    <property type="match status" value="1"/>
</dbReference>
<accession>A0A177E4W5</accession>
<dbReference type="PANTHER" id="PTHR30250:SF10">
    <property type="entry name" value="LIPOPOLYSACCHARIDE BIOSYNTHESIS PROTEIN WZXC"/>
    <property type="match status" value="1"/>
</dbReference>
<dbReference type="RefSeq" id="WP_068543200.1">
    <property type="nucleotide sequence ID" value="NZ_LSFI01000045.1"/>
</dbReference>
<keyword evidence="9" id="KW-1185">Reference proteome</keyword>
<keyword evidence="3" id="KW-1003">Cell membrane</keyword>
<proteinExistence type="inferred from homology"/>
<feature type="transmembrane region" description="Helical" evidence="7">
    <location>
        <begin position="174"/>
        <end position="199"/>
    </location>
</feature>
<evidence type="ECO:0000256" key="6">
    <source>
        <dbReference type="ARBA" id="ARBA00023136"/>
    </source>
</evidence>
<feature type="transmembrane region" description="Helical" evidence="7">
    <location>
        <begin position="326"/>
        <end position="350"/>
    </location>
</feature>
<dbReference type="AlphaFoldDB" id="A0A177E4W5"/>
<evidence type="ECO:0000256" key="1">
    <source>
        <dbReference type="ARBA" id="ARBA00004651"/>
    </source>
</evidence>
<dbReference type="Pfam" id="PF13440">
    <property type="entry name" value="Polysacc_synt_3"/>
    <property type="match status" value="1"/>
</dbReference>
<dbReference type="Proteomes" id="UP000076964">
    <property type="component" value="Unassembled WGS sequence"/>
</dbReference>
<dbReference type="STRING" id="1795632.TH606_09270"/>